<sequence>MFIHLYNDRSGSPKVLLQAIKALHAAGLEVETLTSRHSGGFLDDVPGRRRGLFYRRSENKLLTLFWYLVSQVLLFFQCLAYIRKDVVFHVNTMMPFGAALAGWVMRKRVVYHVHETSIKPPLLKKILRAFIRLTARHVIFVSQYLARVEAVAGKPSCVIYNALDTLPAARVPRPADQFDILMVCSLKKYKGVDEYLHLAHRFHDRSDAGKKAVRFVLVLNADEAEVEHYFAGRALPDNLSVHARQSELSSFYDQASVLLNLSRSDEWIESFGLTIVEAMSHGLPVIVPPVGGPVELITQGEEGYRLSCYDLDTIERHLVELAEDRAFYQQMSDRAYRRAHDFLPSRFNEAITSFYRNEVFV</sequence>
<dbReference type="Pfam" id="PF13439">
    <property type="entry name" value="Glyco_transf_4"/>
    <property type="match status" value="1"/>
</dbReference>
<dbReference type="Pfam" id="PF00534">
    <property type="entry name" value="Glycos_transf_1"/>
    <property type="match status" value="1"/>
</dbReference>
<dbReference type="GO" id="GO:0016757">
    <property type="term" value="F:glycosyltransferase activity"/>
    <property type="evidence" value="ECO:0007669"/>
    <property type="project" value="InterPro"/>
</dbReference>
<evidence type="ECO:0000313" key="4">
    <source>
        <dbReference type="EMBL" id="MBA4501537.1"/>
    </source>
</evidence>
<dbReference type="PANTHER" id="PTHR45947">
    <property type="entry name" value="SULFOQUINOVOSYL TRANSFERASE SQD2"/>
    <property type="match status" value="1"/>
</dbReference>
<dbReference type="CDD" id="cd03801">
    <property type="entry name" value="GT4_PimA-like"/>
    <property type="match status" value="1"/>
</dbReference>
<feature type="transmembrane region" description="Helical" evidence="1">
    <location>
        <begin position="64"/>
        <end position="82"/>
    </location>
</feature>
<dbReference type="InterPro" id="IPR001296">
    <property type="entry name" value="Glyco_trans_1"/>
</dbReference>
<organism evidence="4 5">
    <name type="scientific">Marinobacterium marinum</name>
    <dbReference type="NCBI Taxonomy" id="2756129"/>
    <lineage>
        <taxon>Bacteria</taxon>
        <taxon>Pseudomonadati</taxon>
        <taxon>Pseudomonadota</taxon>
        <taxon>Gammaproteobacteria</taxon>
        <taxon>Oceanospirillales</taxon>
        <taxon>Oceanospirillaceae</taxon>
        <taxon>Marinobacterium</taxon>
    </lineage>
</organism>
<accession>A0A7W2ABJ5</accession>
<keyword evidence="4" id="KW-0808">Transferase</keyword>
<dbReference type="AlphaFoldDB" id="A0A7W2ABJ5"/>
<feature type="domain" description="Glycosyl transferase family 1" evidence="2">
    <location>
        <begin position="172"/>
        <end position="337"/>
    </location>
</feature>
<keyword evidence="1" id="KW-0472">Membrane</keyword>
<keyword evidence="1" id="KW-1133">Transmembrane helix</keyword>
<dbReference type="InterPro" id="IPR050194">
    <property type="entry name" value="Glycosyltransferase_grp1"/>
</dbReference>
<dbReference type="Gene3D" id="3.40.50.2000">
    <property type="entry name" value="Glycogen Phosphorylase B"/>
    <property type="match status" value="2"/>
</dbReference>
<evidence type="ECO:0000259" key="3">
    <source>
        <dbReference type="Pfam" id="PF13439"/>
    </source>
</evidence>
<comment type="caution">
    <text evidence="4">The sequence shown here is derived from an EMBL/GenBank/DDBJ whole genome shotgun (WGS) entry which is preliminary data.</text>
</comment>
<protein>
    <submittedName>
        <fullName evidence="4">Glycosyltransferase family 4 protein</fullName>
    </submittedName>
</protein>
<dbReference type="InterPro" id="IPR028098">
    <property type="entry name" value="Glyco_trans_4-like_N"/>
</dbReference>
<dbReference type="PANTHER" id="PTHR45947:SF3">
    <property type="entry name" value="SULFOQUINOVOSYL TRANSFERASE SQD2"/>
    <property type="match status" value="1"/>
</dbReference>
<keyword evidence="5" id="KW-1185">Reference proteome</keyword>
<evidence type="ECO:0000256" key="1">
    <source>
        <dbReference type="SAM" id="Phobius"/>
    </source>
</evidence>
<proteinExistence type="predicted"/>
<keyword evidence="1" id="KW-0812">Transmembrane</keyword>
<feature type="domain" description="Glycosyltransferase subfamily 4-like N-terminal" evidence="3">
    <location>
        <begin position="11"/>
        <end position="165"/>
    </location>
</feature>
<dbReference type="EMBL" id="JACEMT010000036">
    <property type="protein sequence ID" value="MBA4501537.1"/>
    <property type="molecule type" value="Genomic_DNA"/>
</dbReference>
<evidence type="ECO:0000259" key="2">
    <source>
        <dbReference type="Pfam" id="PF00534"/>
    </source>
</evidence>
<dbReference type="RefSeq" id="WP_220183758.1">
    <property type="nucleotide sequence ID" value="NZ_JACEMT010000036.1"/>
</dbReference>
<dbReference type="Proteomes" id="UP000538931">
    <property type="component" value="Unassembled WGS sequence"/>
</dbReference>
<dbReference type="SUPFAM" id="SSF53756">
    <property type="entry name" value="UDP-Glycosyltransferase/glycogen phosphorylase"/>
    <property type="match status" value="1"/>
</dbReference>
<evidence type="ECO:0000313" key="5">
    <source>
        <dbReference type="Proteomes" id="UP000538931"/>
    </source>
</evidence>
<name>A0A7W2ABJ5_9GAMM</name>
<gene>
    <name evidence="4" type="ORF">H1S06_04070</name>
</gene>
<reference evidence="4 5" key="1">
    <citation type="submission" date="2020-07" db="EMBL/GenBank/DDBJ databases">
        <title>Bacterium isolated from marien macroalgae.</title>
        <authorList>
            <person name="Zhu K."/>
            <person name="Lu D."/>
            <person name="Du Z."/>
        </authorList>
    </citation>
    <scope>NUCLEOTIDE SEQUENCE [LARGE SCALE GENOMIC DNA]</scope>
    <source>
        <strain evidence="4 5">3-1745</strain>
    </source>
</reference>